<keyword evidence="4" id="KW-0547">Nucleotide-binding</keyword>
<keyword evidence="6" id="KW-0046">Antibiotic resistance</keyword>
<evidence type="ECO:0000256" key="5">
    <source>
        <dbReference type="ARBA" id="ARBA00022840"/>
    </source>
</evidence>
<dbReference type="HOGENOM" id="CLU_000604_1_2_11"/>
<proteinExistence type="inferred from homology"/>
<dbReference type="PROSITE" id="PS50893">
    <property type="entry name" value="ABC_TRANSPORTER_2"/>
    <property type="match status" value="1"/>
</dbReference>
<keyword evidence="5" id="KW-0067">ATP-binding</keyword>
<evidence type="ECO:0000313" key="8">
    <source>
        <dbReference type="EMBL" id="ACU72834.1"/>
    </source>
</evidence>
<dbReference type="Gene3D" id="3.40.50.300">
    <property type="entry name" value="P-loop containing nucleotide triphosphate hydrolases"/>
    <property type="match status" value="1"/>
</dbReference>
<evidence type="ECO:0000256" key="3">
    <source>
        <dbReference type="ARBA" id="ARBA00022448"/>
    </source>
</evidence>
<dbReference type="eggNOG" id="COG1131">
    <property type="taxonomic scope" value="Bacteria"/>
</dbReference>
<sequence length="299" mass="32136">MLEASGLHKRFGNQIALAGFDLRIEAGEICGLLGHNGAGKTTFARICAGLEHPDAGGVRIGGLDADCRAAHALVGLAPQEIALYPTATLRENLRFYGQLAGIGRSRLRAEINDITASMMLTKVLDRTVATLSGGQQRRAQAATALLHRPAVLLLDEPTAGADPTTRQALLAVVRDRAAQGAAVCYTTHYLPELEELDATIAVAQTGRIIARGDRRKLLSGLPSLLEIGFAAEPSGALDEQVVDGTLRITTDRPAQTLTRILTSLGDRSEQVERVEIREPTLDDLYRHLTRTATETERVH</sequence>
<dbReference type="InterPro" id="IPR003593">
    <property type="entry name" value="AAA+_ATPase"/>
</dbReference>
<dbReference type="GO" id="GO:0016887">
    <property type="term" value="F:ATP hydrolysis activity"/>
    <property type="evidence" value="ECO:0007669"/>
    <property type="project" value="InterPro"/>
</dbReference>
<accession>C7QER4</accession>
<comment type="subcellular location">
    <subcellularLocation>
        <location evidence="1">Cell membrane</location>
        <topology evidence="1">Peripheral membrane protein</topology>
    </subcellularLocation>
</comment>
<dbReference type="GO" id="GO:0005886">
    <property type="term" value="C:plasma membrane"/>
    <property type="evidence" value="ECO:0007669"/>
    <property type="project" value="UniProtKB-SubCell"/>
</dbReference>
<reference evidence="8 9" key="1">
    <citation type="journal article" date="2009" name="Stand. Genomic Sci.">
        <title>Complete genome sequence of Catenulispora acidiphila type strain (ID 139908).</title>
        <authorList>
            <person name="Copeland A."/>
            <person name="Lapidus A."/>
            <person name="Glavina Del Rio T."/>
            <person name="Nolan M."/>
            <person name="Lucas S."/>
            <person name="Chen F."/>
            <person name="Tice H."/>
            <person name="Cheng J.F."/>
            <person name="Bruce D."/>
            <person name="Goodwin L."/>
            <person name="Pitluck S."/>
            <person name="Mikhailova N."/>
            <person name="Pati A."/>
            <person name="Ivanova N."/>
            <person name="Mavromatis K."/>
            <person name="Chen A."/>
            <person name="Palaniappan K."/>
            <person name="Chain P."/>
            <person name="Land M."/>
            <person name="Hauser L."/>
            <person name="Chang Y.J."/>
            <person name="Jeffries C.D."/>
            <person name="Chertkov O."/>
            <person name="Brettin T."/>
            <person name="Detter J.C."/>
            <person name="Han C."/>
            <person name="Ali Z."/>
            <person name="Tindall B.J."/>
            <person name="Goker M."/>
            <person name="Bristow J."/>
            <person name="Eisen J.A."/>
            <person name="Markowitz V."/>
            <person name="Hugenholtz P."/>
            <person name="Kyrpides N.C."/>
            <person name="Klenk H.P."/>
        </authorList>
    </citation>
    <scope>NUCLEOTIDE SEQUENCE [LARGE SCALE GENOMIC DNA]</scope>
    <source>
        <strain evidence="9">DSM 44928 / JCM 14897 / NBRC 102108 / NRRL B-24433 / ID139908</strain>
    </source>
</reference>
<evidence type="ECO:0000256" key="6">
    <source>
        <dbReference type="ARBA" id="ARBA00023251"/>
    </source>
</evidence>
<gene>
    <name evidence="8" type="ordered locus">Caci_3953</name>
</gene>
<evidence type="ECO:0000259" key="7">
    <source>
        <dbReference type="PROSITE" id="PS50893"/>
    </source>
</evidence>
<dbReference type="AlphaFoldDB" id="C7QER4"/>
<organism evidence="8 9">
    <name type="scientific">Catenulispora acidiphila (strain DSM 44928 / JCM 14897 / NBRC 102108 / NRRL B-24433 / ID139908)</name>
    <dbReference type="NCBI Taxonomy" id="479433"/>
    <lineage>
        <taxon>Bacteria</taxon>
        <taxon>Bacillati</taxon>
        <taxon>Actinomycetota</taxon>
        <taxon>Actinomycetes</taxon>
        <taxon>Catenulisporales</taxon>
        <taxon>Catenulisporaceae</taxon>
        <taxon>Catenulispora</taxon>
    </lineage>
</organism>
<dbReference type="SUPFAM" id="SSF52540">
    <property type="entry name" value="P-loop containing nucleoside triphosphate hydrolases"/>
    <property type="match status" value="1"/>
</dbReference>
<feature type="domain" description="ABC transporter" evidence="7">
    <location>
        <begin position="2"/>
        <end position="230"/>
    </location>
</feature>
<evidence type="ECO:0000313" key="9">
    <source>
        <dbReference type="Proteomes" id="UP000000851"/>
    </source>
</evidence>
<dbReference type="GO" id="GO:0046677">
    <property type="term" value="P:response to antibiotic"/>
    <property type="evidence" value="ECO:0007669"/>
    <property type="project" value="UniProtKB-KW"/>
</dbReference>
<dbReference type="Pfam" id="PF00005">
    <property type="entry name" value="ABC_tran"/>
    <property type="match status" value="1"/>
</dbReference>
<protein>
    <submittedName>
        <fullName evidence="8">ABC transporter related</fullName>
    </submittedName>
</protein>
<dbReference type="EMBL" id="CP001700">
    <property type="protein sequence ID" value="ACU72834.1"/>
    <property type="molecule type" value="Genomic_DNA"/>
</dbReference>
<dbReference type="InterPro" id="IPR050763">
    <property type="entry name" value="ABC_transporter_ATP-binding"/>
</dbReference>
<comment type="similarity">
    <text evidence="2">Belongs to the ABC transporter superfamily.</text>
</comment>
<dbReference type="RefSeq" id="WP_015792563.1">
    <property type="nucleotide sequence ID" value="NC_013131.1"/>
</dbReference>
<dbReference type="SMART" id="SM00382">
    <property type="entry name" value="AAA"/>
    <property type="match status" value="1"/>
</dbReference>
<name>C7QER4_CATAD</name>
<dbReference type="InterPro" id="IPR027417">
    <property type="entry name" value="P-loop_NTPase"/>
</dbReference>
<dbReference type="OrthoDB" id="9804819at2"/>
<evidence type="ECO:0000256" key="4">
    <source>
        <dbReference type="ARBA" id="ARBA00022741"/>
    </source>
</evidence>
<dbReference type="PANTHER" id="PTHR42711">
    <property type="entry name" value="ABC TRANSPORTER ATP-BINDING PROTEIN"/>
    <property type="match status" value="1"/>
</dbReference>
<dbReference type="Proteomes" id="UP000000851">
    <property type="component" value="Chromosome"/>
</dbReference>
<keyword evidence="9" id="KW-1185">Reference proteome</keyword>
<dbReference type="PANTHER" id="PTHR42711:SF5">
    <property type="entry name" value="ABC TRANSPORTER ATP-BINDING PROTEIN NATA"/>
    <property type="match status" value="1"/>
</dbReference>
<dbReference type="STRING" id="479433.Caci_3953"/>
<dbReference type="InParanoid" id="C7QER4"/>
<evidence type="ECO:0000256" key="2">
    <source>
        <dbReference type="ARBA" id="ARBA00005417"/>
    </source>
</evidence>
<keyword evidence="3" id="KW-0813">Transport</keyword>
<dbReference type="KEGG" id="cai:Caci_3953"/>
<dbReference type="InterPro" id="IPR003439">
    <property type="entry name" value="ABC_transporter-like_ATP-bd"/>
</dbReference>
<dbReference type="GO" id="GO:0005524">
    <property type="term" value="F:ATP binding"/>
    <property type="evidence" value="ECO:0007669"/>
    <property type="project" value="UniProtKB-KW"/>
</dbReference>
<evidence type="ECO:0000256" key="1">
    <source>
        <dbReference type="ARBA" id="ARBA00004202"/>
    </source>
</evidence>